<dbReference type="OrthoDB" id="9811121at2"/>
<dbReference type="Proteomes" id="UP000291562">
    <property type="component" value="Chromosome"/>
</dbReference>
<reference evidence="3 4" key="1">
    <citation type="submission" date="2019-01" db="EMBL/GenBank/DDBJ databases">
        <title>Pseudolysobacter antarctica gen. nov., sp. nov., isolated from Fildes Peninsula, Antarctica.</title>
        <authorList>
            <person name="Wei Z."/>
            <person name="Peng F."/>
        </authorList>
    </citation>
    <scope>NUCLEOTIDE SEQUENCE [LARGE SCALE GENOMIC DNA]</scope>
    <source>
        <strain evidence="3 4">AQ6-296</strain>
    </source>
</reference>
<dbReference type="Gene3D" id="3.60.110.10">
    <property type="entry name" value="Carbon-nitrogen hydrolase"/>
    <property type="match status" value="1"/>
</dbReference>
<dbReference type="RefSeq" id="WP_129833960.1">
    <property type="nucleotide sequence ID" value="NZ_CP035704.1"/>
</dbReference>
<protein>
    <submittedName>
        <fullName evidence="3">Carbon-nitrogen hydrolase family protein</fullName>
    </submittedName>
</protein>
<evidence type="ECO:0000313" key="4">
    <source>
        <dbReference type="Proteomes" id="UP000291562"/>
    </source>
</evidence>
<dbReference type="EMBL" id="CP035704">
    <property type="protein sequence ID" value="QBB71194.1"/>
    <property type="molecule type" value="Genomic_DNA"/>
</dbReference>
<proteinExistence type="predicted"/>
<dbReference type="PANTHER" id="PTHR43674">
    <property type="entry name" value="NITRILASE C965.09-RELATED"/>
    <property type="match status" value="1"/>
</dbReference>
<dbReference type="SUPFAM" id="SSF56317">
    <property type="entry name" value="Carbon-nitrogen hydrolase"/>
    <property type="match status" value="1"/>
</dbReference>
<evidence type="ECO:0000259" key="2">
    <source>
        <dbReference type="PROSITE" id="PS50263"/>
    </source>
</evidence>
<dbReference type="PROSITE" id="PS50263">
    <property type="entry name" value="CN_HYDROLASE"/>
    <property type="match status" value="1"/>
</dbReference>
<dbReference type="InterPro" id="IPR003010">
    <property type="entry name" value="C-N_Hydrolase"/>
</dbReference>
<dbReference type="CDD" id="cd07197">
    <property type="entry name" value="nitrilase"/>
    <property type="match status" value="1"/>
</dbReference>
<dbReference type="AlphaFoldDB" id="A0A411HLA8"/>
<accession>A0A411HLA8</accession>
<dbReference type="InterPro" id="IPR050345">
    <property type="entry name" value="Aliph_Amidase/BUP"/>
</dbReference>
<feature type="domain" description="CN hydrolase" evidence="2">
    <location>
        <begin position="1"/>
        <end position="238"/>
    </location>
</feature>
<keyword evidence="4" id="KW-1185">Reference proteome</keyword>
<keyword evidence="1 3" id="KW-0378">Hydrolase</keyword>
<dbReference type="KEGG" id="xbc:ELE36_12990"/>
<gene>
    <name evidence="3" type="ORF">ELE36_12990</name>
</gene>
<dbReference type="GO" id="GO:0050126">
    <property type="term" value="F:N-carbamoylputrescine amidase activity"/>
    <property type="evidence" value="ECO:0007669"/>
    <property type="project" value="TreeGrafter"/>
</dbReference>
<evidence type="ECO:0000256" key="1">
    <source>
        <dbReference type="ARBA" id="ARBA00022801"/>
    </source>
</evidence>
<sequence>MKFSICQLPNGLSPNHPAWFDLLSRIEQQRPDVAVLNEMPFGGWLAKKNKLESDLASASVYAHECALSALHELPSAVIGSRPICGPQKLSNEAFLLADGIYTPVHHKHYFPQEPGFYEDTWFAPQRPGFDVVDFRGLKIGVLLCTELMFTEWARHYRRQGAHVLVAPRASGTSMHFWDTAAAMAAIVSGCYVLSSNRVSVTGDVDPCFGGRGFAYSPTGQLIAETSSSIPLVCIDIDLARVTDAQQNYPCYVRELKSNSAIVS</sequence>
<organism evidence="3 4">
    <name type="scientific">Pseudolysobacter antarcticus</name>
    <dbReference type="NCBI Taxonomy" id="2511995"/>
    <lineage>
        <taxon>Bacteria</taxon>
        <taxon>Pseudomonadati</taxon>
        <taxon>Pseudomonadota</taxon>
        <taxon>Gammaproteobacteria</taxon>
        <taxon>Lysobacterales</taxon>
        <taxon>Rhodanobacteraceae</taxon>
        <taxon>Pseudolysobacter</taxon>
    </lineage>
</organism>
<dbReference type="GO" id="GO:0033388">
    <property type="term" value="P:putrescine biosynthetic process from arginine"/>
    <property type="evidence" value="ECO:0007669"/>
    <property type="project" value="TreeGrafter"/>
</dbReference>
<evidence type="ECO:0000313" key="3">
    <source>
        <dbReference type="EMBL" id="QBB71194.1"/>
    </source>
</evidence>
<dbReference type="PANTHER" id="PTHR43674:SF2">
    <property type="entry name" value="BETA-UREIDOPROPIONASE"/>
    <property type="match status" value="1"/>
</dbReference>
<name>A0A411HLA8_9GAMM</name>
<dbReference type="InterPro" id="IPR036526">
    <property type="entry name" value="C-N_Hydrolase_sf"/>
</dbReference>
<dbReference type="Pfam" id="PF00795">
    <property type="entry name" value="CN_hydrolase"/>
    <property type="match status" value="1"/>
</dbReference>